<dbReference type="PANTHER" id="PTHR22715:SF0">
    <property type="entry name" value="TRANSFORMING GROWTH FACTOR BETA REGULATOR 1"/>
    <property type="match status" value="1"/>
</dbReference>
<keyword evidence="2" id="KW-0539">Nucleus</keyword>
<proteinExistence type="predicted"/>
<evidence type="ECO:0000313" key="4">
    <source>
        <dbReference type="EMBL" id="KPV77394.1"/>
    </source>
</evidence>
<dbReference type="PROSITE" id="PS51543">
    <property type="entry name" value="FYRC"/>
    <property type="match status" value="1"/>
</dbReference>
<dbReference type="OMA" id="ADYTCRI"/>
<accession>A0A194S9Y3</accession>
<feature type="region of interest" description="Disordered" evidence="3">
    <location>
        <begin position="642"/>
        <end position="720"/>
    </location>
</feature>
<organism evidence="4 5">
    <name type="scientific">Rhodotorula graminis (strain WP1)</name>
    <dbReference type="NCBI Taxonomy" id="578459"/>
    <lineage>
        <taxon>Eukaryota</taxon>
        <taxon>Fungi</taxon>
        <taxon>Dikarya</taxon>
        <taxon>Basidiomycota</taxon>
        <taxon>Pucciniomycotina</taxon>
        <taxon>Microbotryomycetes</taxon>
        <taxon>Sporidiobolales</taxon>
        <taxon>Sporidiobolaceae</taxon>
        <taxon>Rhodotorula</taxon>
    </lineage>
</organism>
<dbReference type="STRING" id="578459.A0A194S9Y3"/>
<evidence type="ECO:0000256" key="1">
    <source>
        <dbReference type="ARBA" id="ARBA00004123"/>
    </source>
</evidence>
<dbReference type="SMART" id="SM00542">
    <property type="entry name" value="FYRC"/>
    <property type="match status" value="1"/>
</dbReference>
<dbReference type="InterPro" id="IPR003888">
    <property type="entry name" value="FYrich_N"/>
</dbReference>
<evidence type="ECO:0008006" key="6">
    <source>
        <dbReference type="Google" id="ProtNLM"/>
    </source>
</evidence>
<feature type="compositionally biased region" description="Low complexity" evidence="3">
    <location>
        <begin position="22"/>
        <end position="32"/>
    </location>
</feature>
<feature type="region of interest" description="Disordered" evidence="3">
    <location>
        <begin position="309"/>
        <end position="341"/>
    </location>
</feature>
<dbReference type="GeneID" id="28975681"/>
<evidence type="ECO:0000256" key="3">
    <source>
        <dbReference type="SAM" id="MobiDB-lite"/>
    </source>
</evidence>
<name>A0A194S9Y3_RHOGW</name>
<reference evidence="4 5" key="1">
    <citation type="journal article" date="2015" name="Front. Microbiol.">
        <title>Genome sequence of the plant growth promoting endophytic yeast Rhodotorula graminis WP1.</title>
        <authorList>
            <person name="Firrincieli A."/>
            <person name="Otillar R."/>
            <person name="Salamov A."/>
            <person name="Schmutz J."/>
            <person name="Khan Z."/>
            <person name="Redman R.S."/>
            <person name="Fleck N.D."/>
            <person name="Lindquist E."/>
            <person name="Grigoriev I.V."/>
            <person name="Doty S.L."/>
        </authorList>
    </citation>
    <scope>NUCLEOTIDE SEQUENCE [LARGE SCALE GENOMIC DNA]</scope>
    <source>
        <strain evidence="4 5">WP1</strain>
    </source>
</reference>
<feature type="region of interest" description="Disordered" evidence="3">
    <location>
        <begin position="1"/>
        <end position="113"/>
    </location>
</feature>
<dbReference type="EMBL" id="KQ474074">
    <property type="protein sequence ID" value="KPV77394.1"/>
    <property type="molecule type" value="Genomic_DNA"/>
</dbReference>
<dbReference type="PANTHER" id="PTHR22715">
    <property type="entry name" value="TRANSFORMING GROWTH FACTOR BETA REGULATED GENE 1"/>
    <property type="match status" value="1"/>
</dbReference>
<keyword evidence="5" id="KW-1185">Reference proteome</keyword>
<dbReference type="InterPro" id="IPR003889">
    <property type="entry name" value="FYrich_C"/>
</dbReference>
<dbReference type="Pfam" id="PF05964">
    <property type="entry name" value="FYRN"/>
    <property type="match status" value="1"/>
</dbReference>
<sequence length="822" mass="84753">MAAAAQGPFKLKLTLGGGPQGPSATAAPLHPAHPAHAHHPPPATGHPPAPHPPSAAYAPPPSTSSPQPHRQPPPPPPPGAPQHYAHQPAHYPPQHAPHLPQYHQPPVADDHGDRVSANKYRKLKQLHLDAVASRDDAHLALYRAQKLIARLRDDKSSLLDRVVELELAAGLTSADVAHLRDQALRSERELAFPLLHPPTPLSMADRARPRPVLTTSTDLANDQYNAPIGPAPLPKTLAPRQRSHHLRTAVAAQKLRDDYDAQRVAHGLPRPAFPAVAVLGLEGSSIALNVERAMSGVELVPAAEVAAAARAGKRPRESSSGVSGGAAARPRGRARRSSFSQPTAAAAASAAGAVDAPTYNNLPNPFAAVGAVPLGSTMARNNAEAIAAAGPSDAHASAVAAAAGAAAPEASVEPDSVMDDAASVGSGEHGEGEGFLDEDGGDYKPAARRAGARKSDTGAAGDGKLFKPKKVKQHNLTTGTFSIPPIARNPDGSVRLPASVGIMQIKSLGTVDPREGFHTERYIFPVEFEATRRYPSMVNRTGTADYTCRITDGGDGNARFELYPSDQPGVVISSGTPTGAWSQVVKATNKLRERNHSNSVSGPDYYGLSHNVVKAMIQELPGADSVPGYIWQHFVEDAAQARAPPGGAAGGKKAAAAASRRKSRGGGAGAGNDGYDQMSPGASGEIAVDDGGYGLDTGYDHDEYGSPDGYAPGTAGDYQVQPNSSLQHLLASANAAPPANPYDIPTSMPGSSALDVGAGVGAGGAIDPMFNLAGAGSAAFDPYAVGGQAIIDPAFADASTYAYPMQPGGQPVEYPSSEAESD</sequence>
<evidence type="ECO:0000313" key="5">
    <source>
        <dbReference type="Proteomes" id="UP000053890"/>
    </source>
</evidence>
<protein>
    <recommendedName>
        <fullName evidence="6">FYR N-terminal domain-containing protein</fullName>
    </recommendedName>
</protein>
<feature type="compositionally biased region" description="Low complexity" evidence="3">
    <location>
        <begin position="318"/>
        <end position="329"/>
    </location>
</feature>
<dbReference type="GO" id="GO:0005634">
    <property type="term" value="C:nucleus"/>
    <property type="evidence" value="ECO:0007669"/>
    <property type="project" value="UniProtKB-SubCell"/>
</dbReference>
<feature type="compositionally biased region" description="Pro residues" evidence="3">
    <location>
        <begin position="40"/>
        <end position="80"/>
    </location>
</feature>
<dbReference type="Proteomes" id="UP000053890">
    <property type="component" value="Unassembled WGS sequence"/>
</dbReference>
<dbReference type="PROSITE" id="PS51542">
    <property type="entry name" value="FYRN"/>
    <property type="match status" value="1"/>
</dbReference>
<dbReference type="OrthoDB" id="285793at2759"/>
<dbReference type="AlphaFoldDB" id="A0A194S9Y3"/>
<dbReference type="SMART" id="SM00541">
    <property type="entry name" value="FYRN"/>
    <property type="match status" value="1"/>
</dbReference>
<dbReference type="RefSeq" id="XP_018273443.1">
    <property type="nucleotide sequence ID" value="XM_018415233.1"/>
</dbReference>
<feature type="compositionally biased region" description="Low complexity" evidence="3">
    <location>
        <begin position="96"/>
        <end position="106"/>
    </location>
</feature>
<gene>
    <name evidence="4" type="ORF">RHOBADRAFT_49238</name>
</gene>
<evidence type="ECO:0000256" key="2">
    <source>
        <dbReference type="ARBA" id="ARBA00023242"/>
    </source>
</evidence>
<dbReference type="GO" id="GO:0051726">
    <property type="term" value="P:regulation of cell cycle"/>
    <property type="evidence" value="ECO:0007669"/>
    <property type="project" value="TreeGrafter"/>
</dbReference>
<dbReference type="Gene3D" id="3.30.160.360">
    <property type="match status" value="1"/>
</dbReference>
<dbReference type="Pfam" id="PF05965">
    <property type="entry name" value="FYRC"/>
    <property type="match status" value="1"/>
</dbReference>
<comment type="subcellular location">
    <subcellularLocation>
        <location evidence="1">Nucleus</location>
    </subcellularLocation>
</comment>
<feature type="region of interest" description="Disordered" evidence="3">
    <location>
        <begin position="419"/>
        <end position="465"/>
    </location>
</feature>
<feature type="compositionally biased region" description="Low complexity" evidence="3">
    <location>
        <begin position="642"/>
        <end position="658"/>
    </location>
</feature>
<dbReference type="InterPro" id="IPR040092">
    <property type="entry name" value="TBRG1"/>
</dbReference>